<gene>
    <name evidence="3" type="ORF">SCF082_LOCUS1971</name>
</gene>
<dbReference type="PANTHER" id="PTHR47447">
    <property type="entry name" value="OS03G0856100 PROTEIN"/>
    <property type="match status" value="1"/>
</dbReference>
<accession>A0ABP0HKC8</accession>
<dbReference type="Proteomes" id="UP001642464">
    <property type="component" value="Unassembled WGS sequence"/>
</dbReference>
<evidence type="ECO:0000313" key="3">
    <source>
        <dbReference type="EMBL" id="CAK8989799.1"/>
    </source>
</evidence>
<proteinExistence type="predicted"/>
<dbReference type="PROSITE" id="PS51375">
    <property type="entry name" value="PPR"/>
    <property type="match status" value="1"/>
</dbReference>
<comment type="caution">
    <text evidence="3">The sequence shown here is derived from an EMBL/GenBank/DDBJ whole genome shotgun (WGS) entry which is preliminary data.</text>
</comment>
<protein>
    <submittedName>
        <fullName evidence="3">Chloroplastic</fullName>
    </submittedName>
</protein>
<evidence type="ECO:0000256" key="2">
    <source>
        <dbReference type="PROSITE-ProRule" id="PRU00708"/>
    </source>
</evidence>
<dbReference type="PANTHER" id="PTHR47447:SF17">
    <property type="entry name" value="OS12G0638900 PROTEIN"/>
    <property type="match status" value="1"/>
</dbReference>
<evidence type="ECO:0000313" key="4">
    <source>
        <dbReference type="Proteomes" id="UP001642464"/>
    </source>
</evidence>
<feature type="repeat" description="PPR" evidence="2">
    <location>
        <begin position="145"/>
        <end position="179"/>
    </location>
</feature>
<dbReference type="InterPro" id="IPR011990">
    <property type="entry name" value="TPR-like_helical_dom_sf"/>
</dbReference>
<evidence type="ECO:0000256" key="1">
    <source>
        <dbReference type="ARBA" id="ARBA00022737"/>
    </source>
</evidence>
<keyword evidence="4" id="KW-1185">Reference proteome</keyword>
<organism evidence="3 4">
    <name type="scientific">Durusdinium trenchii</name>
    <dbReference type="NCBI Taxonomy" id="1381693"/>
    <lineage>
        <taxon>Eukaryota</taxon>
        <taxon>Sar</taxon>
        <taxon>Alveolata</taxon>
        <taxon>Dinophyceae</taxon>
        <taxon>Suessiales</taxon>
        <taxon>Symbiodiniaceae</taxon>
        <taxon>Durusdinium</taxon>
    </lineage>
</organism>
<dbReference type="Pfam" id="PF13812">
    <property type="entry name" value="PPR_3"/>
    <property type="match status" value="1"/>
</dbReference>
<dbReference type="EMBL" id="CAXAMM010000971">
    <property type="protein sequence ID" value="CAK8989799.1"/>
    <property type="molecule type" value="Genomic_DNA"/>
</dbReference>
<dbReference type="Gene3D" id="1.25.40.10">
    <property type="entry name" value="Tetratricopeptide repeat domain"/>
    <property type="match status" value="1"/>
</dbReference>
<keyword evidence="1" id="KW-0677">Repeat</keyword>
<reference evidence="3 4" key="1">
    <citation type="submission" date="2024-02" db="EMBL/GenBank/DDBJ databases">
        <authorList>
            <person name="Chen Y."/>
            <person name="Shah S."/>
            <person name="Dougan E. K."/>
            <person name="Thang M."/>
            <person name="Chan C."/>
        </authorList>
    </citation>
    <scope>NUCLEOTIDE SEQUENCE [LARGE SCALE GENOMIC DNA]</scope>
</reference>
<sequence length="256" mass="27160">MADGIALRTALQRLLRAGPEVTHQEVKAAVVGLQDHLRDPKLATWMLSKLARALPVGALQLLHVLHEHGLQLNVYHASAALTACERAGLWPEAFALMEGMRHKTVCPNQLSFGAAISACGRLGLWLRALQLVNGMERGAWSIPPDAISFSACISACEKGSEWQSSLSFLKTMASKGAEPNTLSCSGAVSACEKASGSLWHVALSLSVMASPDVVSHSATISACEKAAKWALCLELLLLSPSLRLVANLASPSARVH</sequence>
<name>A0ABP0HKC8_9DINO</name>
<dbReference type="InterPro" id="IPR002885">
    <property type="entry name" value="PPR_rpt"/>
</dbReference>